<reference evidence="1" key="2">
    <citation type="submission" date="2012-12" db="EMBL/GenBank/DDBJ databases">
        <authorList>
            <person name="Gao Y.W."/>
            <person name="Fan S.T."/>
            <person name="Sun H.T."/>
            <person name="Wang Z."/>
            <person name="Gao X.L."/>
            <person name="Li Y.G."/>
            <person name="Wang T.C."/>
            <person name="Zhang K."/>
            <person name="Xu W.W."/>
            <person name="Yu Z.J."/>
            <person name="Xia X.Z."/>
        </authorList>
    </citation>
    <scope>NUCLEOTIDE SEQUENCE</scope>
    <source>
        <strain evidence="1">FR3</strain>
    </source>
</reference>
<proteinExistence type="predicted"/>
<dbReference type="WBParaSite" id="Bm1172.1">
    <property type="protein sequence ID" value="Bm1172.1"/>
    <property type="gene ID" value="WBGene00221433"/>
</dbReference>
<reference evidence="1 3" key="1">
    <citation type="journal article" date="2007" name="Science">
        <title>Draft genome of the filarial nematode parasite Brugia malayi.</title>
        <authorList>
            <person name="Ghedin E."/>
            <person name="Wang S."/>
            <person name="Spiro D."/>
            <person name="Caler E."/>
            <person name="Zhao Q."/>
            <person name="Crabtree J."/>
            <person name="Allen J.E."/>
            <person name="Delcher A.L."/>
            <person name="Guiliano D.B."/>
            <person name="Miranda-Saavedra D."/>
            <person name="Angiuoli S.V."/>
            <person name="Creasy T."/>
            <person name="Amedeo P."/>
            <person name="Haas B."/>
            <person name="El-Sayed N.M."/>
            <person name="Wortman J.R."/>
            <person name="Feldblyum T."/>
            <person name="Tallon L."/>
            <person name="Schatz M."/>
            <person name="Shumway M."/>
            <person name="Koo H."/>
            <person name="Salzberg S.L."/>
            <person name="Schobel S."/>
            <person name="Pertea M."/>
            <person name="Pop M."/>
            <person name="White O."/>
            <person name="Barton G.J."/>
            <person name="Carlow C.K."/>
            <person name="Crawford M.J."/>
            <person name="Daub J."/>
            <person name="Dimmic M.W."/>
            <person name="Estes C.F."/>
            <person name="Foster J.M."/>
            <person name="Ganatra M."/>
            <person name="Gregory W.F."/>
            <person name="Johnson N.M."/>
            <person name="Jin J."/>
            <person name="Komuniecki R."/>
            <person name="Korf I."/>
            <person name="Kumar S."/>
            <person name="Laney S."/>
            <person name="Li B.W."/>
            <person name="Li W."/>
            <person name="Lindblom T.H."/>
            <person name="Lustigman S."/>
            <person name="Ma D."/>
            <person name="Maina C.V."/>
            <person name="Martin D.M."/>
            <person name="McCarter J.P."/>
            <person name="McReynolds L."/>
            <person name="Mitreva M."/>
            <person name="Nutman T.B."/>
            <person name="Parkinson J."/>
            <person name="Peregrin-Alvarez J.M."/>
            <person name="Poole C."/>
            <person name="Ren Q."/>
            <person name="Saunders L."/>
            <person name="Sluder A.E."/>
            <person name="Smith K."/>
            <person name="Stanke M."/>
            <person name="Unnasch T.R."/>
            <person name="Ware J."/>
            <person name="Wei A.D."/>
            <person name="Weil G."/>
            <person name="Williams D.J."/>
            <person name="Zhang Y."/>
            <person name="Williams S.A."/>
            <person name="Fraser-Liggett C."/>
            <person name="Slatko B."/>
            <person name="Blaxter M.L."/>
            <person name="Scott A.L."/>
        </authorList>
    </citation>
    <scope>NUCLEOTIDE SEQUENCE</scope>
    <source>
        <strain evidence="1 3">FR3</strain>
    </source>
</reference>
<gene>
    <name evidence="1 4 5" type="ORF">Bm1172</name>
    <name evidence="2" type="ORF">BM_BM1172</name>
    <name evidence="1" type="ORF">BM_Bm1172</name>
</gene>
<dbReference type="GeneID" id="66057636"/>
<accession>A0A0K0ISK0</accession>
<evidence type="ECO:0000313" key="1">
    <source>
        <dbReference type="EMBL" id="CDP92129.1"/>
    </source>
</evidence>
<evidence type="ECO:0000313" key="5">
    <source>
        <dbReference type="WormBase" id="Bm1172"/>
    </source>
</evidence>
<evidence type="ECO:0000313" key="2">
    <source>
        <dbReference type="EMBL" id="VIO93064.1"/>
    </source>
</evidence>
<dbReference type="CTD" id="66057636"/>
<dbReference type="RefSeq" id="XP_042934033.1">
    <property type="nucleotide sequence ID" value="XM_043078099.1"/>
</dbReference>
<name>A0A0K0ISK0_BRUMA</name>
<sequence length="39" mass="4301">MKMVVVLLALSNNSLLAVVVEGAAEFLCFLWLAYKLIFA</sequence>
<dbReference type="KEGG" id="bmy:BM_BM1172"/>
<dbReference type="AlphaFoldDB" id="A0A0K0ISK0"/>
<evidence type="ECO:0000313" key="4">
    <source>
        <dbReference type="WBParaSite" id="Bm1172.1"/>
    </source>
</evidence>
<dbReference type="EMBL" id="LN856729">
    <property type="protein sequence ID" value="CDP92129.1"/>
    <property type="molecule type" value="Genomic_DNA"/>
</dbReference>
<accession>A0A4E9F8B8</accession>
<reference evidence="4" key="4">
    <citation type="submission" date="2019-12" db="UniProtKB">
        <authorList>
            <consortium name="WormBaseParasite"/>
        </authorList>
    </citation>
    <scope>IDENTIFICATION</scope>
</reference>
<dbReference type="WormBase" id="Bm1172">
    <property type="protein sequence ID" value="BM33886"/>
    <property type="gene ID" value="WBGene00221433"/>
</dbReference>
<dbReference type="Proteomes" id="UP000006672">
    <property type="component" value="Unassembled WGS sequence"/>
</dbReference>
<reference evidence="2" key="3">
    <citation type="submission" date="2019-04" db="EMBL/GenBank/DDBJ databases">
        <authorList>
            <person name="Howe K."/>
            <person name="Paulini M."/>
            <person name="Williams G."/>
        </authorList>
    </citation>
    <scope>NUCLEOTIDE SEQUENCE [LARGE SCALE GENOMIC DNA]</scope>
    <source>
        <strain evidence="2">FR3</strain>
    </source>
</reference>
<keyword evidence="3" id="KW-1185">Reference proteome</keyword>
<organism evidence="3 4">
    <name type="scientific">Brugia malayi</name>
    <name type="common">Filarial nematode worm</name>
    <dbReference type="NCBI Taxonomy" id="6279"/>
    <lineage>
        <taxon>Eukaryota</taxon>
        <taxon>Metazoa</taxon>
        <taxon>Ecdysozoa</taxon>
        <taxon>Nematoda</taxon>
        <taxon>Chromadorea</taxon>
        <taxon>Rhabditida</taxon>
        <taxon>Spirurina</taxon>
        <taxon>Spiruromorpha</taxon>
        <taxon>Filarioidea</taxon>
        <taxon>Onchocercidae</taxon>
        <taxon>Brugia</taxon>
    </lineage>
</organism>
<protein>
    <submittedName>
        <fullName evidence="1 4">Bm1172</fullName>
    </submittedName>
</protein>
<evidence type="ECO:0000313" key="3">
    <source>
        <dbReference type="Proteomes" id="UP000006672"/>
    </source>
</evidence>
<dbReference type="EMBL" id="CAAKNF010000193">
    <property type="protein sequence ID" value="VIO93064.1"/>
    <property type="molecule type" value="Genomic_DNA"/>
</dbReference>